<dbReference type="Proteomes" id="UP000312512">
    <property type="component" value="Unassembled WGS sequence"/>
</dbReference>
<dbReference type="EMBL" id="VDLX02000023">
    <property type="protein sequence ID" value="KAB8188851.1"/>
    <property type="molecule type" value="Genomic_DNA"/>
</dbReference>
<dbReference type="OrthoDB" id="4328209at2"/>
<protein>
    <submittedName>
        <fullName evidence="1">Uncharacterized protein</fullName>
    </submittedName>
</protein>
<comment type="caution">
    <text evidence="1">The sequence shown here is derived from an EMBL/GenBank/DDBJ whole genome shotgun (WGS) entry which is preliminary data.</text>
</comment>
<reference evidence="1 2" key="1">
    <citation type="submission" date="2019-10" db="EMBL/GenBank/DDBJ databases">
        <title>Nonomuraea sp. nov., isolated from Phyllanthus amarus.</title>
        <authorList>
            <person name="Klykleung N."/>
            <person name="Tanasupawat S."/>
        </authorList>
    </citation>
    <scope>NUCLEOTIDE SEQUENCE [LARGE SCALE GENOMIC DNA]</scope>
    <source>
        <strain evidence="1 2">PA1-10</strain>
    </source>
</reference>
<dbReference type="AlphaFoldDB" id="A0A5C4VHX2"/>
<dbReference type="RefSeq" id="WP_139636728.1">
    <property type="nucleotide sequence ID" value="NZ_VDLX02000023.1"/>
</dbReference>
<keyword evidence="2" id="KW-1185">Reference proteome</keyword>
<accession>A0A5C4VHX2</accession>
<proteinExistence type="predicted"/>
<evidence type="ECO:0000313" key="2">
    <source>
        <dbReference type="Proteomes" id="UP000312512"/>
    </source>
</evidence>
<evidence type="ECO:0000313" key="1">
    <source>
        <dbReference type="EMBL" id="KAB8188851.1"/>
    </source>
</evidence>
<gene>
    <name evidence="1" type="ORF">FH608_043025</name>
</gene>
<sequence length="270" mass="28670">MSSREPFDEPDGPDESGVPGELSGPGGLDALEAELLALGDDLDVPAPPPADVAAAVRARLAAAPPAPAPHAPEPHAPVRRRARWKARWKVVAAVVIAVVAITAATPQGRAAVVRVLRFAGVEFQIGDTPPPPVRTTAPIPGEHPADTAPFPVRTPKALGPPERTTVADHGRVVSMFWPGGVRLDQFDGTLDPVFFKKLGPPWPDYVKVAGRTAWWIPGAHPLGYLTREDGTELPLRQAGPTLVWQQGTTGYRLEGLKTSDEAVRVAESLE</sequence>
<organism evidence="1 2">
    <name type="scientific">Nonomuraea phyllanthi</name>
    <dbReference type="NCBI Taxonomy" id="2219224"/>
    <lineage>
        <taxon>Bacteria</taxon>
        <taxon>Bacillati</taxon>
        <taxon>Actinomycetota</taxon>
        <taxon>Actinomycetes</taxon>
        <taxon>Streptosporangiales</taxon>
        <taxon>Streptosporangiaceae</taxon>
        <taxon>Nonomuraea</taxon>
    </lineage>
</organism>
<name>A0A5C4VHX2_9ACTN</name>